<evidence type="ECO:0000256" key="2">
    <source>
        <dbReference type="SAM" id="SignalP"/>
    </source>
</evidence>
<dbReference type="EMBL" id="JAQQWP010000008">
    <property type="protein sequence ID" value="KAK8105403.1"/>
    <property type="molecule type" value="Genomic_DNA"/>
</dbReference>
<feature type="domain" description="Copper acquisition factor BIM1-like" evidence="3">
    <location>
        <begin position="31"/>
        <end position="147"/>
    </location>
</feature>
<keyword evidence="2" id="KW-0732">Signal</keyword>
<comment type="caution">
    <text evidence="4">The sequence shown here is derived from an EMBL/GenBank/DDBJ whole genome shotgun (WGS) entry which is preliminary data.</text>
</comment>
<evidence type="ECO:0000259" key="3">
    <source>
        <dbReference type="Pfam" id="PF20238"/>
    </source>
</evidence>
<organism evidence="4 5">
    <name type="scientific">Apiospora kogelbergensis</name>
    <dbReference type="NCBI Taxonomy" id="1337665"/>
    <lineage>
        <taxon>Eukaryota</taxon>
        <taxon>Fungi</taxon>
        <taxon>Dikarya</taxon>
        <taxon>Ascomycota</taxon>
        <taxon>Pezizomycotina</taxon>
        <taxon>Sordariomycetes</taxon>
        <taxon>Xylariomycetidae</taxon>
        <taxon>Amphisphaeriales</taxon>
        <taxon>Apiosporaceae</taxon>
        <taxon>Apiospora</taxon>
    </lineage>
</organism>
<dbReference type="AlphaFoldDB" id="A0AAW0QLG5"/>
<evidence type="ECO:0000256" key="1">
    <source>
        <dbReference type="SAM" id="MobiDB-lite"/>
    </source>
</evidence>
<reference evidence="4 5" key="1">
    <citation type="submission" date="2023-01" db="EMBL/GenBank/DDBJ databases">
        <title>Analysis of 21 Apiospora genomes using comparative genomics revels a genus with tremendous synthesis potential of carbohydrate active enzymes and secondary metabolites.</title>
        <authorList>
            <person name="Sorensen T."/>
        </authorList>
    </citation>
    <scope>NUCLEOTIDE SEQUENCE [LARGE SCALE GENOMIC DNA]</scope>
    <source>
        <strain evidence="4 5">CBS 117206</strain>
    </source>
</reference>
<dbReference type="Pfam" id="PF20238">
    <property type="entry name" value="BIM1-like_dom"/>
    <property type="match status" value="1"/>
</dbReference>
<evidence type="ECO:0000313" key="4">
    <source>
        <dbReference type="EMBL" id="KAK8105403.1"/>
    </source>
</evidence>
<feature type="region of interest" description="Disordered" evidence="1">
    <location>
        <begin position="165"/>
        <end position="208"/>
    </location>
</feature>
<feature type="compositionally biased region" description="Basic and acidic residues" evidence="1">
    <location>
        <begin position="165"/>
        <end position="189"/>
    </location>
</feature>
<dbReference type="InterPro" id="IPR046530">
    <property type="entry name" value="BIM1-like_dom"/>
</dbReference>
<name>A0AAW0QLG5_9PEZI</name>
<dbReference type="Proteomes" id="UP001392437">
    <property type="component" value="Unassembled WGS sequence"/>
</dbReference>
<feature type="signal peptide" evidence="2">
    <location>
        <begin position="1"/>
        <end position="19"/>
    </location>
</feature>
<proteinExistence type="predicted"/>
<gene>
    <name evidence="4" type="ORF">PG999_008762</name>
</gene>
<feature type="compositionally biased region" description="Acidic residues" evidence="1">
    <location>
        <begin position="190"/>
        <end position="208"/>
    </location>
</feature>
<evidence type="ECO:0000313" key="5">
    <source>
        <dbReference type="Proteomes" id="UP001392437"/>
    </source>
</evidence>
<keyword evidence="5" id="KW-1185">Reference proteome</keyword>
<accession>A0AAW0QLG5</accession>
<protein>
    <recommendedName>
        <fullName evidence="3">Copper acquisition factor BIM1-like domain-containing protein</fullName>
    </recommendedName>
</protein>
<feature type="chain" id="PRO_5043945654" description="Copper acquisition factor BIM1-like domain-containing protein" evidence="2">
    <location>
        <begin position="20"/>
        <end position="208"/>
    </location>
</feature>
<sequence length="208" mass="23485">MRAPTTLLAFLGLLASVGAEMKMKSPKPIAKKGRDGPCGDMDPYDRTKVEEWPVRGHDVGLKFFENNTYVTLQATVIDEGSIEDFRELRPEIHVPKADDYCFMRIRGVKKWIGKDVLFQAKQYVPGRGYNFTCAAVKFVKGGPHKPTCRGFHDGLVKMAARPMDHAPMEEGDGQPREIEAREWENKYGTDEDEEDEEDGEEDADDAED</sequence>